<dbReference type="InterPro" id="IPR025993">
    <property type="entry name" value="Ceramide_glucosylTrfase"/>
</dbReference>
<evidence type="ECO:0000313" key="17">
    <source>
        <dbReference type="Proteomes" id="UP001211907"/>
    </source>
</evidence>
<keyword evidence="10 15" id="KW-1133">Transmembrane helix</keyword>
<gene>
    <name evidence="16" type="ORF">HK100_004570</name>
</gene>
<dbReference type="GO" id="GO:0016020">
    <property type="term" value="C:membrane"/>
    <property type="evidence" value="ECO:0007669"/>
    <property type="project" value="UniProtKB-SubCell"/>
</dbReference>
<name>A0AAD5XJ22_9FUNG</name>
<dbReference type="PANTHER" id="PTHR12726:SF0">
    <property type="entry name" value="CERAMIDE GLUCOSYLTRANSFERASE"/>
    <property type="match status" value="1"/>
</dbReference>
<protein>
    <recommendedName>
        <fullName evidence="6">Ceramide glucosyltransferase</fullName>
        <ecNumber evidence="5">2.4.1.80</ecNumber>
    </recommendedName>
    <alternativeName>
        <fullName evidence="13">Glucosylceramide synthase</fullName>
    </alternativeName>
    <alternativeName>
        <fullName evidence="14">UDP-glucose ceramide glucosyltransferase</fullName>
    </alternativeName>
    <alternativeName>
        <fullName evidence="12">UDP-glucose:N-acylsphingosine D-glucosyltransferase</fullName>
    </alternativeName>
</protein>
<sequence length="397" mass="44173">MLIGLFAGTSFFKYKFKPPLVAALQPKEKAPGVSILRPLKGVDANLYDNLASSFTLVYPNFEVLFSVEDESDPAVAIVNDLMQNFPEVDAKLVIGASSLGVNPKVNNLGTSYSLAKHEIVWILDSNIRTTPYTLARAVDCLTNDPNVGLVHHVPIGVSAETFGTRIEQLYLNTAHAKVYTMINVLRIGSCVIGKSMLFRKRELVQVGGLAYFGKYMSEDNMIGLTIWNSGFSHVIPADVVYQNLGSGGLKEYFMRRARWTRIRKFTVLAATLLEPFTECMFNGVIGAFGMSVLFGFPSLSFFAAHVICWFLIDLLFGLVVNTSMIVDNFPLFLSAWFLRELTSFPCYIYAFCGNHVEWRGRRYQLCPDGTVIPDSFENSKLSFVSSSSESVPLFNKS</sequence>
<evidence type="ECO:0000256" key="4">
    <source>
        <dbReference type="ARBA" id="ARBA00006739"/>
    </source>
</evidence>
<evidence type="ECO:0000256" key="15">
    <source>
        <dbReference type="SAM" id="Phobius"/>
    </source>
</evidence>
<dbReference type="AlphaFoldDB" id="A0AAD5XJ22"/>
<dbReference type="Gene3D" id="3.90.550.10">
    <property type="entry name" value="Spore Coat Polysaccharide Biosynthesis Protein SpsA, Chain A"/>
    <property type="match status" value="1"/>
</dbReference>
<keyword evidence="8" id="KW-0808">Transferase</keyword>
<evidence type="ECO:0000256" key="9">
    <source>
        <dbReference type="ARBA" id="ARBA00022692"/>
    </source>
</evidence>
<feature type="transmembrane region" description="Helical" evidence="15">
    <location>
        <begin position="299"/>
        <end position="320"/>
    </location>
</feature>
<evidence type="ECO:0000256" key="2">
    <source>
        <dbReference type="ARBA" id="ARBA00004760"/>
    </source>
</evidence>
<dbReference type="Pfam" id="PF13506">
    <property type="entry name" value="Glyco_transf_21"/>
    <property type="match status" value="1"/>
</dbReference>
<evidence type="ECO:0000256" key="14">
    <source>
        <dbReference type="ARBA" id="ARBA00032575"/>
    </source>
</evidence>
<feature type="transmembrane region" description="Helical" evidence="15">
    <location>
        <begin position="265"/>
        <end position="293"/>
    </location>
</feature>
<dbReference type="SUPFAM" id="SSF53448">
    <property type="entry name" value="Nucleotide-diphospho-sugar transferases"/>
    <property type="match status" value="1"/>
</dbReference>
<keyword evidence="9 15" id="KW-0812">Transmembrane</keyword>
<keyword evidence="11 15" id="KW-0472">Membrane</keyword>
<keyword evidence="7" id="KW-0328">Glycosyltransferase</keyword>
<evidence type="ECO:0000256" key="6">
    <source>
        <dbReference type="ARBA" id="ARBA00019988"/>
    </source>
</evidence>
<dbReference type="InterPro" id="IPR029044">
    <property type="entry name" value="Nucleotide-diphossugar_trans"/>
</dbReference>
<dbReference type="PANTHER" id="PTHR12726">
    <property type="entry name" value="CERAMIDE GLUCOSYLTRANSFERASE"/>
    <property type="match status" value="1"/>
</dbReference>
<evidence type="ECO:0000256" key="11">
    <source>
        <dbReference type="ARBA" id="ARBA00023136"/>
    </source>
</evidence>
<comment type="caution">
    <text evidence="16">The sequence shown here is derived from an EMBL/GenBank/DDBJ whole genome shotgun (WGS) entry which is preliminary data.</text>
</comment>
<evidence type="ECO:0000256" key="7">
    <source>
        <dbReference type="ARBA" id="ARBA00022676"/>
    </source>
</evidence>
<proteinExistence type="inferred from homology"/>
<evidence type="ECO:0000256" key="5">
    <source>
        <dbReference type="ARBA" id="ARBA00012699"/>
    </source>
</evidence>
<comment type="subcellular location">
    <subcellularLocation>
        <location evidence="1">Membrane</location>
        <topology evidence="1">Multi-pass membrane protein</topology>
    </subcellularLocation>
</comment>
<evidence type="ECO:0000256" key="10">
    <source>
        <dbReference type="ARBA" id="ARBA00022989"/>
    </source>
</evidence>
<evidence type="ECO:0000256" key="8">
    <source>
        <dbReference type="ARBA" id="ARBA00022679"/>
    </source>
</evidence>
<accession>A0AAD5XJ22</accession>
<evidence type="ECO:0000256" key="13">
    <source>
        <dbReference type="ARBA" id="ARBA00031543"/>
    </source>
</evidence>
<evidence type="ECO:0000256" key="1">
    <source>
        <dbReference type="ARBA" id="ARBA00004141"/>
    </source>
</evidence>
<dbReference type="GO" id="GO:0008120">
    <property type="term" value="F:ceramide glucosyltransferase activity"/>
    <property type="evidence" value="ECO:0007669"/>
    <property type="project" value="UniProtKB-EC"/>
</dbReference>
<dbReference type="Proteomes" id="UP001211907">
    <property type="component" value="Unassembled WGS sequence"/>
</dbReference>
<dbReference type="GO" id="GO:0006679">
    <property type="term" value="P:glucosylceramide biosynthetic process"/>
    <property type="evidence" value="ECO:0007669"/>
    <property type="project" value="TreeGrafter"/>
</dbReference>
<dbReference type="CDD" id="cd02520">
    <property type="entry name" value="Glucosylceramide_synthase"/>
    <property type="match status" value="1"/>
</dbReference>
<comment type="pathway">
    <text evidence="3">Sphingolipid metabolism.</text>
</comment>
<dbReference type="EC" id="2.4.1.80" evidence="5"/>
<organism evidence="16 17">
    <name type="scientific">Physocladia obscura</name>
    <dbReference type="NCBI Taxonomy" id="109957"/>
    <lineage>
        <taxon>Eukaryota</taxon>
        <taxon>Fungi</taxon>
        <taxon>Fungi incertae sedis</taxon>
        <taxon>Chytridiomycota</taxon>
        <taxon>Chytridiomycota incertae sedis</taxon>
        <taxon>Chytridiomycetes</taxon>
        <taxon>Chytridiales</taxon>
        <taxon>Chytriomycetaceae</taxon>
        <taxon>Physocladia</taxon>
    </lineage>
</organism>
<keyword evidence="17" id="KW-1185">Reference proteome</keyword>
<evidence type="ECO:0000313" key="16">
    <source>
        <dbReference type="EMBL" id="KAJ3133263.1"/>
    </source>
</evidence>
<evidence type="ECO:0000256" key="3">
    <source>
        <dbReference type="ARBA" id="ARBA00004991"/>
    </source>
</evidence>
<comment type="similarity">
    <text evidence="4">Belongs to the glycosyltransferase 2 family.</text>
</comment>
<evidence type="ECO:0000256" key="12">
    <source>
        <dbReference type="ARBA" id="ARBA00031017"/>
    </source>
</evidence>
<comment type="pathway">
    <text evidence="2">Lipid metabolism; sphingolipid metabolism.</text>
</comment>
<reference evidence="16" key="1">
    <citation type="submission" date="2020-05" db="EMBL/GenBank/DDBJ databases">
        <title>Phylogenomic resolution of chytrid fungi.</title>
        <authorList>
            <person name="Stajich J.E."/>
            <person name="Amses K."/>
            <person name="Simmons R."/>
            <person name="Seto K."/>
            <person name="Myers J."/>
            <person name="Bonds A."/>
            <person name="Quandt C.A."/>
            <person name="Barry K."/>
            <person name="Liu P."/>
            <person name="Grigoriev I."/>
            <person name="Longcore J.E."/>
            <person name="James T.Y."/>
        </authorList>
    </citation>
    <scope>NUCLEOTIDE SEQUENCE</scope>
    <source>
        <strain evidence="16">JEL0513</strain>
    </source>
</reference>
<dbReference type="EMBL" id="JADGJH010000223">
    <property type="protein sequence ID" value="KAJ3133263.1"/>
    <property type="molecule type" value="Genomic_DNA"/>
</dbReference>